<protein>
    <submittedName>
        <fullName evidence="3">FAD-dependent oxidoreductase</fullName>
    </submittedName>
</protein>
<dbReference type="Gene3D" id="3.50.50.60">
    <property type="entry name" value="FAD/NAD(P)-binding domain"/>
    <property type="match status" value="1"/>
</dbReference>
<sequence>MPVEHQSRVAVVGAGVAGLSAAYHLREHAHITLYECEDHLGGHAHTVEVEENGRKFGIDTAFVVFNEPAYPNLTAFFRELDVEAVEHPGGFNFFDLDSGIEYGTRELVLEEDEVVGCYPEEFVGIWREARRFHTESRKDFLHKKTDMPLGEYLDRRGYSREFRNSYVILLCSAVWSVPAERIWEMPASTVIAFYMGHDEGGLGGRSVDWRTVGGGSISYVRKAVAAIGAEVRTSEPVTGVHQDSEGVTVRTASASERFDFVVVATHADQALALLENPTERQRTVLAPVRYNGSRVILHTDASVMPADRSRWEVWNYGKVAVGGEQRAYVAYYMNKLHGFTAEKDYFVTLDYPGDVDPAKVIAEFSYSHPVIDVPVRELQKDIYDVNEGPRVKLCGSYFHSKRLGWDQIGSHEAAFSSGAEAAAQLLRDMGGERPGEPSLAGWDIAAADHGEWIPWGSCGKARARLVAQADGYHVALVEAEAGYRTDPHVHQHAEFFYLIEGRVSNQGRIITAGGAFAAAAGSVHDAFVSETPVRYVSIFKL</sequence>
<dbReference type="InterPro" id="IPR011051">
    <property type="entry name" value="RmlC_Cupin_sf"/>
</dbReference>
<evidence type="ECO:0000313" key="4">
    <source>
        <dbReference type="Proteomes" id="UP001500418"/>
    </source>
</evidence>
<dbReference type="EMBL" id="BAAAID010000053">
    <property type="protein sequence ID" value="GAA0946821.1"/>
    <property type="molecule type" value="Genomic_DNA"/>
</dbReference>
<evidence type="ECO:0000313" key="3">
    <source>
        <dbReference type="EMBL" id="GAA0946821.1"/>
    </source>
</evidence>
<dbReference type="PANTHER" id="PTHR42923:SF17">
    <property type="entry name" value="AMINE OXIDASE DOMAIN-CONTAINING PROTEIN"/>
    <property type="match status" value="1"/>
</dbReference>
<accession>A0ABN1QSD4</accession>
<organism evidence="3 4">
    <name type="scientific">Streptomyces rhizosphaericus</name>
    <dbReference type="NCBI Taxonomy" id="114699"/>
    <lineage>
        <taxon>Bacteria</taxon>
        <taxon>Bacillati</taxon>
        <taxon>Actinomycetota</taxon>
        <taxon>Actinomycetes</taxon>
        <taxon>Kitasatosporales</taxon>
        <taxon>Streptomycetaceae</taxon>
        <taxon>Streptomyces</taxon>
        <taxon>Streptomyces violaceusniger group</taxon>
    </lineage>
</organism>
<feature type="domain" description="Amine oxidase" evidence="1">
    <location>
        <begin position="16"/>
        <end position="300"/>
    </location>
</feature>
<name>A0ABN1QSD4_9ACTN</name>
<dbReference type="InterPro" id="IPR002937">
    <property type="entry name" value="Amino_oxidase"/>
</dbReference>
<proteinExistence type="predicted"/>
<dbReference type="InterPro" id="IPR014710">
    <property type="entry name" value="RmlC-like_jellyroll"/>
</dbReference>
<dbReference type="InterPro" id="IPR050464">
    <property type="entry name" value="Zeta_carotene_desat/Oxidored"/>
</dbReference>
<evidence type="ECO:0000259" key="2">
    <source>
        <dbReference type="Pfam" id="PF12973"/>
    </source>
</evidence>
<dbReference type="Pfam" id="PF12973">
    <property type="entry name" value="Cupin_7"/>
    <property type="match status" value="1"/>
</dbReference>
<dbReference type="SUPFAM" id="SSF51182">
    <property type="entry name" value="RmlC-like cupins"/>
    <property type="match status" value="1"/>
</dbReference>
<reference evidence="3 4" key="1">
    <citation type="journal article" date="2019" name="Int. J. Syst. Evol. Microbiol.">
        <title>The Global Catalogue of Microorganisms (GCM) 10K type strain sequencing project: providing services to taxonomists for standard genome sequencing and annotation.</title>
        <authorList>
            <consortium name="The Broad Institute Genomics Platform"/>
            <consortium name="The Broad Institute Genome Sequencing Center for Infectious Disease"/>
            <person name="Wu L."/>
            <person name="Ma J."/>
        </authorList>
    </citation>
    <scope>NUCLEOTIDE SEQUENCE [LARGE SCALE GENOMIC DNA]</scope>
    <source>
        <strain evidence="3 4">JCM 11444</strain>
    </source>
</reference>
<dbReference type="InterPro" id="IPR036188">
    <property type="entry name" value="FAD/NAD-bd_sf"/>
</dbReference>
<dbReference type="Pfam" id="PF01593">
    <property type="entry name" value="Amino_oxidase"/>
    <property type="match status" value="1"/>
</dbReference>
<dbReference type="PANTHER" id="PTHR42923">
    <property type="entry name" value="PROTOPORPHYRINOGEN OXIDASE"/>
    <property type="match status" value="1"/>
</dbReference>
<dbReference type="Proteomes" id="UP001500418">
    <property type="component" value="Unassembled WGS sequence"/>
</dbReference>
<comment type="caution">
    <text evidence="3">The sequence shown here is derived from an EMBL/GenBank/DDBJ whole genome shotgun (WGS) entry which is preliminary data.</text>
</comment>
<feature type="domain" description="ChrR-like cupin" evidence="2">
    <location>
        <begin position="447"/>
        <end position="530"/>
    </location>
</feature>
<gene>
    <name evidence="3" type="ORF">GCM10009575_066850</name>
</gene>
<dbReference type="SUPFAM" id="SSF51905">
    <property type="entry name" value="FAD/NAD(P)-binding domain"/>
    <property type="match status" value="1"/>
</dbReference>
<dbReference type="Gene3D" id="2.60.120.10">
    <property type="entry name" value="Jelly Rolls"/>
    <property type="match status" value="1"/>
</dbReference>
<evidence type="ECO:0000259" key="1">
    <source>
        <dbReference type="Pfam" id="PF01593"/>
    </source>
</evidence>
<dbReference type="InterPro" id="IPR025979">
    <property type="entry name" value="ChrR-like_cupin_dom"/>
</dbReference>
<keyword evidence="4" id="KW-1185">Reference proteome</keyword>